<dbReference type="Proteomes" id="UP000006903">
    <property type="component" value="Chromosome"/>
</dbReference>
<protein>
    <submittedName>
        <fullName evidence="2">Uncharacterized protein</fullName>
    </submittedName>
</protein>
<evidence type="ECO:0000313" key="3">
    <source>
        <dbReference type="Proteomes" id="UP000006903"/>
    </source>
</evidence>
<dbReference type="eggNOG" id="arCOG11268">
    <property type="taxonomic scope" value="Archaea"/>
</dbReference>
<dbReference type="KEGG" id="dka:DKAM_1381"/>
<feature type="transmembrane region" description="Helical" evidence="1">
    <location>
        <begin position="18"/>
        <end position="38"/>
    </location>
</feature>
<dbReference type="AlphaFoldDB" id="B8D6H6"/>
<dbReference type="RefSeq" id="WP_012609048.1">
    <property type="nucleotide sequence ID" value="NC_011766.1"/>
</dbReference>
<evidence type="ECO:0000313" key="2">
    <source>
        <dbReference type="EMBL" id="ACL11707.1"/>
    </source>
</evidence>
<sequence length="78" mass="8737">MGWEMSGENIYQRSMASLIVWVSSLILLTILLLELGFMTNIDEVVSNWPAHITIVAILLVLEIVAWLTGRKSQPVKPS</sequence>
<keyword evidence="1" id="KW-0472">Membrane</keyword>
<evidence type="ECO:0000256" key="1">
    <source>
        <dbReference type="SAM" id="Phobius"/>
    </source>
</evidence>
<dbReference type="HOGENOM" id="CLU_2678701_0_0_2"/>
<keyword evidence="1" id="KW-1133">Transmembrane helix</keyword>
<dbReference type="GeneID" id="7171672"/>
<keyword evidence="1" id="KW-0812">Transmembrane</keyword>
<dbReference type="EMBL" id="CP001140">
    <property type="protein sequence ID" value="ACL11707.1"/>
    <property type="molecule type" value="Genomic_DNA"/>
</dbReference>
<feature type="transmembrane region" description="Helical" evidence="1">
    <location>
        <begin position="50"/>
        <end position="69"/>
    </location>
</feature>
<gene>
    <name evidence="2" type="ordered locus">DKAM_1381</name>
</gene>
<name>B8D6H6_DESA1</name>
<proteinExistence type="predicted"/>
<reference evidence="2 3" key="1">
    <citation type="journal article" date="2009" name="J. Bacteriol.">
        <title>Complete genome sequence of the anaerobic, protein-degrading hyperthermophilic crenarchaeon Desulfurococcus kamchatkensis.</title>
        <authorList>
            <person name="Ravin N.V."/>
            <person name="Mardanov A.V."/>
            <person name="Beletsky A.V."/>
            <person name="Kublanov I.V."/>
            <person name="Kolganova T.V."/>
            <person name="Lebedinsky A.V."/>
            <person name="Chernyh N.A."/>
            <person name="Bonch-Osmolovskaya E.A."/>
            <person name="Skryabin K.G."/>
        </authorList>
    </citation>
    <scope>NUCLEOTIDE SEQUENCE [LARGE SCALE GENOMIC DNA]</scope>
    <source>
        <strain evidence="3">DSM 18924 / JCM 16383 / VKM B-2413 / 1221n</strain>
    </source>
</reference>
<accession>B8D6H6</accession>
<organism evidence="2 3">
    <name type="scientific">Desulfurococcus amylolyticus (strain DSM 18924 / JCM 16383 / VKM B-2413 / 1221n)</name>
    <name type="common">Desulfurococcus kamchatkensis</name>
    <dbReference type="NCBI Taxonomy" id="490899"/>
    <lineage>
        <taxon>Archaea</taxon>
        <taxon>Thermoproteota</taxon>
        <taxon>Thermoprotei</taxon>
        <taxon>Desulfurococcales</taxon>
        <taxon>Desulfurococcaceae</taxon>
        <taxon>Desulfurococcus</taxon>
    </lineage>
</organism>
<dbReference type="STRING" id="490899.DKAM_1381"/>